<dbReference type="EMBL" id="LBSJ01000025">
    <property type="protein sequence ID" value="KKQ14987.1"/>
    <property type="molecule type" value="Genomic_DNA"/>
</dbReference>
<dbReference type="Proteomes" id="UP000034448">
    <property type="component" value="Unassembled WGS sequence"/>
</dbReference>
<dbReference type="InterPro" id="IPR023168">
    <property type="entry name" value="GatB_Yqey_C_2"/>
</dbReference>
<dbReference type="InterPro" id="IPR003789">
    <property type="entry name" value="Asn/Gln_tRNA_amidoTrase-B-like"/>
</dbReference>
<dbReference type="Gene3D" id="1.10.10.410">
    <property type="match status" value="1"/>
</dbReference>
<organism evidence="1 2">
    <name type="scientific">Candidatus Daviesbacteria bacterium GW2011_GWA1_36_8</name>
    <dbReference type="NCBI Taxonomy" id="1618417"/>
    <lineage>
        <taxon>Bacteria</taxon>
        <taxon>Candidatus Daviesiibacteriota</taxon>
    </lineage>
</organism>
<reference evidence="1 2" key="1">
    <citation type="journal article" date="2015" name="Nature">
        <title>rRNA introns, odd ribosomes, and small enigmatic genomes across a large radiation of phyla.</title>
        <authorList>
            <person name="Brown C.T."/>
            <person name="Hug L.A."/>
            <person name="Thomas B.C."/>
            <person name="Sharon I."/>
            <person name="Castelle C.J."/>
            <person name="Singh A."/>
            <person name="Wilkins M.J."/>
            <person name="Williams K.H."/>
            <person name="Banfield J.F."/>
        </authorList>
    </citation>
    <scope>NUCLEOTIDE SEQUENCE [LARGE SCALE GENOMIC DNA]</scope>
</reference>
<evidence type="ECO:0000313" key="2">
    <source>
        <dbReference type="Proteomes" id="UP000034448"/>
    </source>
</evidence>
<dbReference type="InterPro" id="IPR019004">
    <property type="entry name" value="YqeY/Aim41"/>
</dbReference>
<dbReference type="GO" id="GO:0016884">
    <property type="term" value="F:carbon-nitrogen ligase activity, with glutamine as amido-N-donor"/>
    <property type="evidence" value="ECO:0007669"/>
    <property type="project" value="InterPro"/>
</dbReference>
<dbReference type="PANTHER" id="PTHR28055">
    <property type="entry name" value="ALTERED INHERITANCE OF MITOCHONDRIA PROTEIN 41, MITOCHONDRIAL"/>
    <property type="match status" value="1"/>
</dbReference>
<dbReference type="PANTHER" id="PTHR28055:SF1">
    <property type="entry name" value="ALTERED INHERITANCE OF MITOCHONDRIA PROTEIN 41, MITOCHONDRIAL"/>
    <property type="match status" value="1"/>
</dbReference>
<evidence type="ECO:0000313" key="1">
    <source>
        <dbReference type="EMBL" id="KKQ14987.1"/>
    </source>
</evidence>
<comment type="caution">
    <text evidence="1">The sequence shown here is derived from an EMBL/GenBank/DDBJ whole genome shotgun (WGS) entry which is preliminary data.</text>
</comment>
<dbReference type="AlphaFoldDB" id="A0A0G0FAQ0"/>
<proteinExistence type="predicted"/>
<dbReference type="Pfam" id="PF09424">
    <property type="entry name" value="YqeY"/>
    <property type="match status" value="1"/>
</dbReference>
<name>A0A0G0FAQ0_9BACT</name>
<dbReference type="Gene3D" id="1.10.1510.10">
    <property type="entry name" value="Uncharacterised protein YqeY/AIM41 PF09424, N-terminal domain"/>
    <property type="match status" value="1"/>
</dbReference>
<dbReference type="PATRIC" id="fig|1618417.4.peg.853"/>
<dbReference type="SUPFAM" id="SSF89095">
    <property type="entry name" value="GatB/YqeY motif"/>
    <property type="match status" value="1"/>
</dbReference>
<sequence>METKIKEDLKQAQLNRDEIRLSTLRLLLSEINNSKIQKGSDLTDDEITSVVQKEAKKRRESVESFKKGGREDLAQKEESELKILEAYMPAGLSNEELTKLVEDSINELGANSLADMGKVMSSVMAKVAGRADGSIVSSLVKEKLS</sequence>
<dbReference type="InterPro" id="IPR042184">
    <property type="entry name" value="YqeY/Aim41_N"/>
</dbReference>
<protein>
    <submittedName>
        <fullName evidence="1">GatB/Yqey domain protein</fullName>
    </submittedName>
</protein>
<gene>
    <name evidence="1" type="ORF">US28_C0025G0010</name>
</gene>
<accession>A0A0G0FAQ0</accession>